<dbReference type="OrthoDB" id="5570223at2"/>
<dbReference type="InterPro" id="IPR007014">
    <property type="entry name" value="FUN14"/>
</dbReference>
<keyword evidence="5 6" id="KW-0472">Membrane</keyword>
<dbReference type="InParanoid" id="A0A5Q0BTW3"/>
<evidence type="ECO:0000256" key="1">
    <source>
        <dbReference type="ARBA" id="ARBA00004370"/>
    </source>
</evidence>
<dbReference type="EMBL" id="CP044205">
    <property type="protein sequence ID" value="QFY45106.1"/>
    <property type="molecule type" value="Genomic_DNA"/>
</dbReference>
<evidence type="ECO:0000256" key="4">
    <source>
        <dbReference type="ARBA" id="ARBA00022989"/>
    </source>
</evidence>
<protein>
    <recommendedName>
        <fullName evidence="9">FUN14 domain-containing protein</fullName>
    </recommendedName>
</protein>
<keyword evidence="8" id="KW-1185">Reference proteome</keyword>
<comment type="similarity">
    <text evidence="2">Belongs to the FUN14 family.</text>
</comment>
<dbReference type="GO" id="GO:0016020">
    <property type="term" value="C:membrane"/>
    <property type="evidence" value="ECO:0007669"/>
    <property type="project" value="UniProtKB-SubCell"/>
</dbReference>
<gene>
    <name evidence="7" type="ORF">F6R98_12975</name>
</gene>
<accession>A0A5Q0BTW3</accession>
<proteinExistence type="inferred from homology"/>
<evidence type="ECO:0000256" key="6">
    <source>
        <dbReference type="SAM" id="Phobius"/>
    </source>
</evidence>
<evidence type="ECO:0008006" key="9">
    <source>
        <dbReference type="Google" id="ProtNLM"/>
    </source>
</evidence>
<reference evidence="7 8" key="1">
    <citation type="submission" date="2019-09" db="EMBL/GenBank/DDBJ databases">
        <title>Ecophysiology of the spiral-shaped methanotroph Methylospira mobilis as revealed by the complete genome sequence.</title>
        <authorList>
            <person name="Oshkin I.Y."/>
            <person name="Dedysh S.N."/>
            <person name="Miroshnikov K."/>
            <person name="Danilova O.V."/>
            <person name="Hakobyan A."/>
            <person name="Liesack W."/>
        </authorList>
    </citation>
    <scope>NUCLEOTIDE SEQUENCE [LARGE SCALE GENOMIC DNA]</scope>
    <source>
        <strain evidence="7 8">Shm1</strain>
    </source>
</reference>
<dbReference type="KEGG" id="mmob:F6R98_12975"/>
<feature type="transmembrane region" description="Helical" evidence="6">
    <location>
        <begin position="44"/>
        <end position="64"/>
    </location>
</feature>
<keyword evidence="3 6" id="KW-0812">Transmembrane</keyword>
<evidence type="ECO:0000256" key="5">
    <source>
        <dbReference type="ARBA" id="ARBA00023136"/>
    </source>
</evidence>
<dbReference type="Pfam" id="PF04930">
    <property type="entry name" value="FUN14"/>
    <property type="match status" value="1"/>
</dbReference>
<feature type="transmembrane region" description="Helical" evidence="6">
    <location>
        <begin position="20"/>
        <end position="37"/>
    </location>
</feature>
<dbReference type="Proteomes" id="UP000325755">
    <property type="component" value="Chromosome"/>
</dbReference>
<name>A0A5Q0BTW3_9GAMM</name>
<comment type="subcellular location">
    <subcellularLocation>
        <location evidence="1">Membrane</location>
    </subcellularLocation>
</comment>
<dbReference type="AlphaFoldDB" id="A0A5Q0BTW3"/>
<sequence length="115" mass="11640">MNINSITSELPTDMLSSTFLLGEVGAPFVIGLAAGYFAKKMLRLALFIGGAAIVLVLVANNYGIAHVSTDSLQNAATAATAAAQQSGGFLMGHLSNITSKGASASAGFFLGLKFG</sequence>
<keyword evidence="4 6" id="KW-1133">Transmembrane helix</keyword>
<evidence type="ECO:0000313" key="8">
    <source>
        <dbReference type="Proteomes" id="UP000325755"/>
    </source>
</evidence>
<evidence type="ECO:0000313" key="7">
    <source>
        <dbReference type="EMBL" id="QFY45106.1"/>
    </source>
</evidence>
<evidence type="ECO:0000256" key="3">
    <source>
        <dbReference type="ARBA" id="ARBA00022692"/>
    </source>
</evidence>
<organism evidence="7 8">
    <name type="scientific">Candidatus Methylospira mobilis</name>
    <dbReference type="NCBI Taxonomy" id="1808979"/>
    <lineage>
        <taxon>Bacteria</taxon>
        <taxon>Pseudomonadati</taxon>
        <taxon>Pseudomonadota</taxon>
        <taxon>Gammaproteobacteria</taxon>
        <taxon>Methylococcales</taxon>
        <taxon>Methylococcaceae</taxon>
        <taxon>Candidatus Methylospira</taxon>
    </lineage>
</organism>
<evidence type="ECO:0000256" key="2">
    <source>
        <dbReference type="ARBA" id="ARBA00009160"/>
    </source>
</evidence>